<dbReference type="RefSeq" id="WP_354700148.1">
    <property type="nucleotide sequence ID" value="NZ_CP114014.1"/>
</dbReference>
<dbReference type="InterPro" id="IPR013249">
    <property type="entry name" value="RNA_pol_sigma70_r4_t2"/>
</dbReference>
<protein>
    <recommendedName>
        <fullName evidence="10">Sigma-70 family RNA polymerase sigma factor</fullName>
    </recommendedName>
</protein>
<reference evidence="9" key="1">
    <citation type="submission" date="2022-12" db="EMBL/GenBank/DDBJ databases">
        <title>Paraconexibacter alkalitolerans sp. nov. and Baekduia alba sp. nov., isolated from soil and emended description of the genera Paraconexibacter (Chun et al., 2020) and Baekduia (An et al., 2020).</title>
        <authorList>
            <person name="Vieira S."/>
            <person name="Huber K.J."/>
            <person name="Geppert A."/>
            <person name="Wolf J."/>
            <person name="Neumann-Schaal M."/>
            <person name="Muesken M."/>
            <person name="Overmann J."/>
        </authorList>
    </citation>
    <scope>NUCLEOTIDE SEQUENCE</scope>
    <source>
        <strain evidence="9">AEG42_29</strain>
    </source>
</reference>
<sequence length="534" mass="54525">MALLDETRVRPRSREARWPSASDDALVRGAITGADGAFDEIFARYHAPLVRYCRGILLDDDLAQDAAQNALAAALRALQGGRSTPQALGPWLYRIAQREAFDLSRRRRQDAAARQFDGPDGEEALLQVAAPNDERVRERLRELVGDLSRLPLRQRSALMLRELSGLGYADIAIALDTTPAAARQSVLEARTALVDVGDGRRDSCSDVRALIDSGDRRKLRGRRVQAHLSDCTGCRGFAGRIDDRRRDLALLFPLAPALASGSGALAIVTGGGVAAGGAGVAAGGWSLGLGSLGSAGVAKCAVACTAALVGVGAIGEQVVVHPPAKKPRVEVVAQAPQPSGSVASPSATAAPTPSARKVRAKAPARAATGAAASKAKAKPARTWSGGSAVAVRIPARTGSGSAAPAATSTTAAGGTAPADPAAQATTSTPAAVSTPSPAPSTVAATPVSMSGGTTNKTQAALAGELQKKTSEVVAQLTAQTGDAVKNVVEGSLAVTQQTLSAVQKTVQNVTNTALSGVQAQLEALKRLIHPQSQP</sequence>
<dbReference type="InterPro" id="IPR014284">
    <property type="entry name" value="RNA_pol_sigma-70_dom"/>
</dbReference>
<evidence type="ECO:0000256" key="3">
    <source>
        <dbReference type="ARBA" id="ARBA00023082"/>
    </source>
</evidence>
<dbReference type="AlphaFoldDB" id="A0AAU7AQE8"/>
<feature type="region of interest" description="Disordered" evidence="6">
    <location>
        <begin position="330"/>
        <end position="454"/>
    </location>
</feature>
<dbReference type="PANTHER" id="PTHR43133:SF8">
    <property type="entry name" value="RNA POLYMERASE SIGMA FACTOR HI_1459-RELATED"/>
    <property type="match status" value="1"/>
</dbReference>
<dbReference type="EMBL" id="CP114014">
    <property type="protein sequence ID" value="XAY03592.1"/>
    <property type="molecule type" value="Genomic_DNA"/>
</dbReference>
<keyword evidence="4" id="KW-0238">DNA-binding</keyword>
<evidence type="ECO:0000256" key="4">
    <source>
        <dbReference type="ARBA" id="ARBA00023125"/>
    </source>
</evidence>
<evidence type="ECO:0000259" key="8">
    <source>
        <dbReference type="Pfam" id="PF08281"/>
    </source>
</evidence>
<proteinExistence type="inferred from homology"/>
<dbReference type="Gene3D" id="1.10.1740.10">
    <property type="match status" value="1"/>
</dbReference>
<evidence type="ECO:0000256" key="2">
    <source>
        <dbReference type="ARBA" id="ARBA00023015"/>
    </source>
</evidence>
<evidence type="ECO:0008006" key="10">
    <source>
        <dbReference type="Google" id="ProtNLM"/>
    </source>
</evidence>
<comment type="similarity">
    <text evidence="1">Belongs to the sigma-70 factor family. ECF subfamily.</text>
</comment>
<feature type="domain" description="RNA polymerase sigma-70 region 2" evidence="7">
    <location>
        <begin position="42"/>
        <end position="108"/>
    </location>
</feature>
<evidence type="ECO:0000256" key="1">
    <source>
        <dbReference type="ARBA" id="ARBA00010641"/>
    </source>
</evidence>
<dbReference type="InterPro" id="IPR039425">
    <property type="entry name" value="RNA_pol_sigma-70-like"/>
</dbReference>
<feature type="compositionally biased region" description="Low complexity" evidence="6">
    <location>
        <begin position="397"/>
        <end position="448"/>
    </location>
</feature>
<dbReference type="Gene3D" id="1.10.10.10">
    <property type="entry name" value="Winged helix-like DNA-binding domain superfamily/Winged helix DNA-binding domain"/>
    <property type="match status" value="1"/>
</dbReference>
<keyword evidence="3" id="KW-0731">Sigma factor</keyword>
<dbReference type="SUPFAM" id="SSF88659">
    <property type="entry name" value="Sigma3 and sigma4 domains of RNA polymerase sigma factors"/>
    <property type="match status" value="1"/>
</dbReference>
<dbReference type="GO" id="GO:0006352">
    <property type="term" value="P:DNA-templated transcription initiation"/>
    <property type="evidence" value="ECO:0007669"/>
    <property type="project" value="InterPro"/>
</dbReference>
<feature type="compositionally biased region" description="Low complexity" evidence="6">
    <location>
        <begin position="338"/>
        <end position="355"/>
    </location>
</feature>
<feature type="compositionally biased region" description="Low complexity" evidence="6">
    <location>
        <begin position="363"/>
        <end position="374"/>
    </location>
</feature>
<dbReference type="Pfam" id="PF08281">
    <property type="entry name" value="Sigma70_r4_2"/>
    <property type="match status" value="1"/>
</dbReference>
<dbReference type="PANTHER" id="PTHR43133">
    <property type="entry name" value="RNA POLYMERASE ECF-TYPE SIGMA FACTO"/>
    <property type="match status" value="1"/>
</dbReference>
<gene>
    <name evidence="9" type="ORF">DSM112329_00412</name>
</gene>
<dbReference type="InterPro" id="IPR007627">
    <property type="entry name" value="RNA_pol_sigma70_r2"/>
</dbReference>
<dbReference type="Pfam" id="PF04542">
    <property type="entry name" value="Sigma70_r2"/>
    <property type="match status" value="1"/>
</dbReference>
<name>A0AAU7AQE8_9ACTN</name>
<evidence type="ECO:0000256" key="5">
    <source>
        <dbReference type="ARBA" id="ARBA00023163"/>
    </source>
</evidence>
<dbReference type="InterPro" id="IPR013325">
    <property type="entry name" value="RNA_pol_sigma_r2"/>
</dbReference>
<dbReference type="SUPFAM" id="SSF88946">
    <property type="entry name" value="Sigma2 domain of RNA polymerase sigma factors"/>
    <property type="match status" value="1"/>
</dbReference>
<dbReference type="NCBIfam" id="TIGR02937">
    <property type="entry name" value="sigma70-ECF"/>
    <property type="match status" value="1"/>
</dbReference>
<evidence type="ECO:0000256" key="6">
    <source>
        <dbReference type="SAM" id="MobiDB-lite"/>
    </source>
</evidence>
<keyword evidence="2" id="KW-0805">Transcription regulation</keyword>
<accession>A0AAU7AQE8</accession>
<dbReference type="InterPro" id="IPR036388">
    <property type="entry name" value="WH-like_DNA-bd_sf"/>
</dbReference>
<dbReference type="InterPro" id="IPR013324">
    <property type="entry name" value="RNA_pol_sigma_r3/r4-like"/>
</dbReference>
<keyword evidence="5" id="KW-0804">Transcription</keyword>
<organism evidence="9">
    <name type="scientific">Paraconexibacter sp. AEG42_29</name>
    <dbReference type="NCBI Taxonomy" id="2997339"/>
    <lineage>
        <taxon>Bacteria</taxon>
        <taxon>Bacillati</taxon>
        <taxon>Actinomycetota</taxon>
        <taxon>Thermoleophilia</taxon>
        <taxon>Solirubrobacterales</taxon>
        <taxon>Paraconexibacteraceae</taxon>
        <taxon>Paraconexibacter</taxon>
    </lineage>
</organism>
<dbReference type="GO" id="GO:0016987">
    <property type="term" value="F:sigma factor activity"/>
    <property type="evidence" value="ECO:0007669"/>
    <property type="project" value="UniProtKB-KW"/>
</dbReference>
<feature type="domain" description="RNA polymerase sigma factor 70 region 4 type 2" evidence="8">
    <location>
        <begin position="147"/>
        <end position="193"/>
    </location>
</feature>
<evidence type="ECO:0000259" key="7">
    <source>
        <dbReference type="Pfam" id="PF04542"/>
    </source>
</evidence>
<evidence type="ECO:0000313" key="9">
    <source>
        <dbReference type="EMBL" id="XAY03592.1"/>
    </source>
</evidence>
<dbReference type="KEGG" id="parq:DSM112329_00412"/>
<dbReference type="GO" id="GO:0003677">
    <property type="term" value="F:DNA binding"/>
    <property type="evidence" value="ECO:0007669"/>
    <property type="project" value="UniProtKB-KW"/>
</dbReference>